<dbReference type="Pfam" id="PF04073">
    <property type="entry name" value="tRNA_edit"/>
    <property type="match status" value="1"/>
</dbReference>
<dbReference type="CDD" id="cd04333">
    <property type="entry name" value="ProX_deacylase"/>
    <property type="match status" value="1"/>
</dbReference>
<sequence>MHAKAQRVQDALVEYGEQGRVRELSDSTRSAAEAAEALGTTVPRIAKSMVFLAGGEPLLVIASGANRVDTGLLAKHVPAGAEITRPSAAEVKAATGFSIGGVPPLAHDRPLRTVIDADLLAFDTVWAAAGTPHSVFPIAPDRLAAITGGEVASVC</sequence>
<keyword evidence="3" id="KW-1185">Reference proteome</keyword>
<feature type="domain" description="YbaK/aminoacyl-tRNA synthetase-associated" evidence="1">
    <location>
        <begin position="27"/>
        <end position="144"/>
    </location>
</feature>
<dbReference type="OrthoDB" id="8536235at2"/>
<dbReference type="Gene3D" id="3.90.960.10">
    <property type="entry name" value="YbaK/aminoacyl-tRNA synthetase-associated domain"/>
    <property type="match status" value="1"/>
</dbReference>
<comment type="caution">
    <text evidence="2">The sequence shown here is derived from an EMBL/GenBank/DDBJ whole genome shotgun (WGS) entry which is preliminary data.</text>
</comment>
<dbReference type="InterPro" id="IPR036754">
    <property type="entry name" value="YbaK/aa-tRNA-synt-asso_dom_sf"/>
</dbReference>
<protein>
    <recommendedName>
        <fullName evidence="1">YbaK/aminoacyl-tRNA synthetase-associated domain-containing protein</fullName>
    </recommendedName>
</protein>
<dbReference type="RefSeq" id="WP_040271340.1">
    <property type="nucleotide sequence ID" value="NZ_JROO01000009.1"/>
</dbReference>
<dbReference type="STRING" id="183763.LP52_05685"/>
<accession>A0A0C2G8K0</accession>
<dbReference type="PANTHER" id="PTHR30411:SF1">
    <property type="entry name" value="CYTOPLASMIC PROTEIN"/>
    <property type="match status" value="1"/>
</dbReference>
<dbReference type="InterPro" id="IPR007214">
    <property type="entry name" value="YbaK/aa-tRNA-synth-assoc-dom"/>
</dbReference>
<organism evidence="2 3">
    <name type="scientific">Streptomonospora alba</name>
    <dbReference type="NCBI Taxonomy" id="183763"/>
    <lineage>
        <taxon>Bacteria</taxon>
        <taxon>Bacillati</taxon>
        <taxon>Actinomycetota</taxon>
        <taxon>Actinomycetes</taxon>
        <taxon>Streptosporangiales</taxon>
        <taxon>Nocardiopsidaceae</taxon>
        <taxon>Streptomonospora</taxon>
    </lineage>
</organism>
<dbReference type="PANTHER" id="PTHR30411">
    <property type="entry name" value="CYTOPLASMIC PROTEIN"/>
    <property type="match status" value="1"/>
</dbReference>
<reference evidence="3" key="1">
    <citation type="journal article" date="2015" name="Chem. Biol.">
        <title>Structure, bioactivity, and resistance mechanism of streptomonomicin, an unusual lasso Peptide from an understudied halophilic actinomycete.</title>
        <authorList>
            <person name="Metelev M."/>
            <person name="Tietz J.I."/>
            <person name="Melby J.O."/>
            <person name="Blair P.M."/>
            <person name="Zhu L."/>
            <person name="Livnat I."/>
            <person name="Severinov K."/>
            <person name="Mitchell D.A."/>
        </authorList>
    </citation>
    <scope>NUCLEOTIDE SEQUENCE [LARGE SCALE GENOMIC DNA]</scope>
    <source>
        <strain evidence="3">YIM 90003</strain>
    </source>
</reference>
<proteinExistence type="predicted"/>
<evidence type="ECO:0000313" key="3">
    <source>
        <dbReference type="Proteomes" id="UP000031675"/>
    </source>
</evidence>
<evidence type="ECO:0000259" key="1">
    <source>
        <dbReference type="Pfam" id="PF04073"/>
    </source>
</evidence>
<gene>
    <name evidence="2" type="ORF">LP52_05685</name>
</gene>
<dbReference type="SUPFAM" id="SSF55826">
    <property type="entry name" value="YbaK/ProRS associated domain"/>
    <property type="match status" value="1"/>
</dbReference>
<dbReference type="Proteomes" id="UP000031675">
    <property type="component" value="Unassembled WGS sequence"/>
</dbReference>
<dbReference type="EMBL" id="JROO01000009">
    <property type="protein sequence ID" value="KIH99718.1"/>
    <property type="molecule type" value="Genomic_DNA"/>
</dbReference>
<dbReference type="AlphaFoldDB" id="A0A0C2G8K0"/>
<dbReference type="GO" id="GO:0002161">
    <property type="term" value="F:aminoacyl-tRNA deacylase activity"/>
    <property type="evidence" value="ECO:0007669"/>
    <property type="project" value="InterPro"/>
</dbReference>
<name>A0A0C2G8K0_9ACTN</name>
<evidence type="ECO:0000313" key="2">
    <source>
        <dbReference type="EMBL" id="KIH99718.1"/>
    </source>
</evidence>